<organism evidence="4 5">
    <name type="scientific">Purpureocillium lilacinum</name>
    <name type="common">Paecilomyces lilacinus</name>
    <dbReference type="NCBI Taxonomy" id="33203"/>
    <lineage>
        <taxon>Eukaryota</taxon>
        <taxon>Fungi</taxon>
        <taxon>Dikarya</taxon>
        <taxon>Ascomycota</taxon>
        <taxon>Pezizomycotina</taxon>
        <taxon>Sordariomycetes</taxon>
        <taxon>Hypocreomycetidae</taxon>
        <taxon>Hypocreales</taxon>
        <taxon>Ophiocordycipitaceae</taxon>
        <taxon>Purpureocillium</taxon>
    </lineage>
</organism>
<reference evidence="4 5" key="1">
    <citation type="journal article" date="2024" name="Microbiol. Resour. Announc.">
        <title>Genome annotations for the ascomycete fungi Trichoderma harzianum, Trichoderma aggressivum, and Purpureocillium lilacinum.</title>
        <authorList>
            <person name="Beijen E.P.W."/>
            <person name="Ohm R.A."/>
        </authorList>
    </citation>
    <scope>NUCLEOTIDE SEQUENCE [LARGE SCALE GENOMIC DNA]</scope>
    <source>
        <strain evidence="4 5">CBS 150709</strain>
    </source>
</reference>
<name>A0ABR0BE43_PURLI</name>
<dbReference type="SUPFAM" id="SSF57850">
    <property type="entry name" value="RING/U-box"/>
    <property type="match status" value="1"/>
</dbReference>
<feature type="domain" description="RING-type" evidence="3">
    <location>
        <begin position="220"/>
        <end position="262"/>
    </location>
</feature>
<dbReference type="EMBL" id="JAWRVI010000220">
    <property type="protein sequence ID" value="KAK4071338.1"/>
    <property type="molecule type" value="Genomic_DNA"/>
</dbReference>
<feature type="compositionally biased region" description="Polar residues" evidence="2">
    <location>
        <begin position="171"/>
        <end position="185"/>
    </location>
</feature>
<proteinExistence type="predicted"/>
<comment type="caution">
    <text evidence="4">The sequence shown here is derived from an EMBL/GenBank/DDBJ whole genome shotgun (WGS) entry which is preliminary data.</text>
</comment>
<keyword evidence="1" id="KW-0479">Metal-binding</keyword>
<dbReference type="PROSITE" id="PS50089">
    <property type="entry name" value="ZF_RING_2"/>
    <property type="match status" value="1"/>
</dbReference>
<evidence type="ECO:0000313" key="4">
    <source>
        <dbReference type="EMBL" id="KAK4071338.1"/>
    </source>
</evidence>
<feature type="region of interest" description="Disordered" evidence="2">
    <location>
        <begin position="119"/>
        <end position="144"/>
    </location>
</feature>
<keyword evidence="1" id="KW-0863">Zinc-finger</keyword>
<evidence type="ECO:0000256" key="1">
    <source>
        <dbReference type="PROSITE-ProRule" id="PRU00175"/>
    </source>
</evidence>
<keyword evidence="1" id="KW-0862">Zinc</keyword>
<accession>A0ABR0BE43</accession>
<dbReference type="Gene3D" id="3.30.40.10">
    <property type="entry name" value="Zinc/RING finger domain, C3HC4 (zinc finger)"/>
    <property type="match status" value="1"/>
</dbReference>
<dbReference type="PANTHER" id="PTHR22765">
    <property type="entry name" value="RING FINGER AND PROTEASE ASSOCIATED DOMAIN-CONTAINING"/>
    <property type="match status" value="1"/>
</dbReference>
<dbReference type="SMART" id="SM00184">
    <property type="entry name" value="RING"/>
    <property type="match status" value="1"/>
</dbReference>
<evidence type="ECO:0000259" key="3">
    <source>
        <dbReference type="PROSITE" id="PS50089"/>
    </source>
</evidence>
<dbReference type="InterPro" id="IPR013083">
    <property type="entry name" value="Znf_RING/FYVE/PHD"/>
</dbReference>
<feature type="compositionally biased region" description="Polar residues" evidence="2">
    <location>
        <begin position="22"/>
        <end position="36"/>
    </location>
</feature>
<gene>
    <name evidence="4" type="ORF">Purlil1_13434</name>
</gene>
<evidence type="ECO:0000313" key="5">
    <source>
        <dbReference type="Proteomes" id="UP001287286"/>
    </source>
</evidence>
<feature type="region of interest" description="Disordered" evidence="2">
    <location>
        <begin position="157"/>
        <end position="188"/>
    </location>
</feature>
<dbReference type="InterPro" id="IPR051826">
    <property type="entry name" value="E3_ubiquitin-ligase_domain"/>
</dbReference>
<keyword evidence="5" id="KW-1185">Reference proteome</keyword>
<sequence length="570" mass="62477">MRILPPPSSTIMGDEPGPLITLGSNESSDTSDGSNVSNSRLPYLPAVIFGIGLTFVGIVVAVKHRTGNGPRNRRERRAENVSNLRGRTLLSANEINTKFPSMKYEEWVVRRVREGLPSTGGVPKLGRTVRSSMSDAVENPTVESRSRRLLIAPEIGTTPSTVRGSQCDGAPSTSSHQPIQNASSRNHSKQHLLNAGQSHGEVYHGAAIASGQSSATVDACAVCLDTFKDEDSIRGLTCGHAFHAKCIDPWLTSRRACCPLCKAACDAPTHIDASIDMRSSHVRHDTRFNLPRLTQATKRLLAFLSQSASKAADEPSVQVEFARSVKAGTAAGGAPRVSDVVTGASGGPSGCLHACPAEAAVWRKQAWMQQLPVRSGDEGNGLVWRGTASGGRNKENNWCHFHRHRWVQMMNGTTISALERGDKSRGPTFDLPQVPDHLQGRLGDWLASFSDVAFVNLECYPSEKQKVGIWPFVHTETSRTCPYTSPFMAVKGQHAHEEAIRGHLRRMDYFLTHDDAAERIALEGQRGAEQAYRREDMKLYVWRPLLEYARVVDDERDRLAYVLDIDKTGD</sequence>
<dbReference type="InterPro" id="IPR001841">
    <property type="entry name" value="Znf_RING"/>
</dbReference>
<dbReference type="CDD" id="cd16473">
    <property type="entry name" value="RING-H2_RNF103"/>
    <property type="match status" value="1"/>
</dbReference>
<evidence type="ECO:0000256" key="2">
    <source>
        <dbReference type="SAM" id="MobiDB-lite"/>
    </source>
</evidence>
<protein>
    <recommendedName>
        <fullName evidence="3">RING-type domain-containing protein</fullName>
    </recommendedName>
</protein>
<dbReference type="Proteomes" id="UP001287286">
    <property type="component" value="Unassembled WGS sequence"/>
</dbReference>
<feature type="region of interest" description="Disordered" evidence="2">
    <location>
        <begin position="1"/>
        <end position="36"/>
    </location>
</feature>
<dbReference type="PANTHER" id="PTHR22765:SF434">
    <property type="entry name" value="GB|AAD18119.1-RELATED"/>
    <property type="match status" value="1"/>
</dbReference>
<dbReference type="Pfam" id="PF13639">
    <property type="entry name" value="zf-RING_2"/>
    <property type="match status" value="1"/>
</dbReference>